<protein>
    <submittedName>
        <fullName evidence="3">DUF1906 domain-containing protein</fullName>
    </submittedName>
</protein>
<dbReference type="Pfam" id="PF08924">
    <property type="entry name" value="Rv2525c_GlyHyd-like"/>
    <property type="match status" value="1"/>
</dbReference>
<accession>A0ABU3M7Q4</accession>
<dbReference type="EMBL" id="JAVTLL010000053">
    <property type="protein sequence ID" value="MDT7847557.1"/>
    <property type="molecule type" value="Genomic_DNA"/>
</dbReference>
<reference evidence="4" key="1">
    <citation type="submission" date="2023-07" db="EMBL/GenBank/DDBJ databases">
        <title>Draft genome sequence of the endophytic actinobacterium Streptomyces justiciae WPN32, a potential antibiotic producer.</title>
        <authorList>
            <person name="Yasawong M."/>
            <person name="Pana W."/>
            <person name="Ganta P."/>
            <person name="Santapan N."/>
            <person name="Songngamsuk T."/>
            <person name="Phatcharaharikarn M."/>
            <person name="Kerdtoob S."/>
            <person name="Nantapong N."/>
        </authorList>
    </citation>
    <scope>NUCLEOTIDE SEQUENCE [LARGE SCALE GENOMIC DNA]</scope>
    <source>
        <strain evidence="4">WPN32</strain>
    </source>
</reference>
<organism evidence="3 4">
    <name type="scientific">Streptomyces justiciae</name>
    <dbReference type="NCBI Taxonomy" id="2780140"/>
    <lineage>
        <taxon>Bacteria</taxon>
        <taxon>Bacillati</taxon>
        <taxon>Actinomycetota</taxon>
        <taxon>Actinomycetes</taxon>
        <taxon>Kitasatosporales</taxon>
        <taxon>Streptomycetaceae</taxon>
        <taxon>Streptomyces</taxon>
    </lineage>
</organism>
<dbReference type="SUPFAM" id="SSF51445">
    <property type="entry name" value="(Trans)glycosidases"/>
    <property type="match status" value="1"/>
</dbReference>
<evidence type="ECO:0000259" key="2">
    <source>
        <dbReference type="Pfam" id="PF08924"/>
    </source>
</evidence>
<feature type="domain" description="Rv2525c-like glycoside hydrolase-like" evidence="2">
    <location>
        <begin position="68"/>
        <end position="193"/>
    </location>
</feature>
<gene>
    <name evidence="3" type="ORF">RQC66_43285</name>
</gene>
<dbReference type="InterPro" id="IPR015020">
    <property type="entry name" value="Rv2525c-like_Glyco_Hydro-like"/>
</dbReference>
<name>A0ABU3M7Q4_9ACTN</name>
<comment type="caution">
    <text evidence="3">The sequence shown here is derived from an EMBL/GenBank/DDBJ whole genome shotgun (WGS) entry which is preliminary data.</text>
</comment>
<evidence type="ECO:0000313" key="4">
    <source>
        <dbReference type="Proteomes" id="UP001257948"/>
    </source>
</evidence>
<dbReference type="Gene3D" id="3.20.20.80">
    <property type="entry name" value="Glycosidases"/>
    <property type="match status" value="1"/>
</dbReference>
<keyword evidence="4" id="KW-1185">Reference proteome</keyword>
<evidence type="ECO:0000256" key="1">
    <source>
        <dbReference type="SAM" id="SignalP"/>
    </source>
</evidence>
<keyword evidence="1" id="KW-0732">Signal</keyword>
<sequence length="200" mass="21071">MSHQHSVLRRILAASSACLLGGGTALFLAPAAAAEPATPVGYPAGASTTRYSGLAFDACTAPPLATIQAWSASPYRALGVYISGVNRTCSQPQLTASWVTSVSKLKWRLLPIYKGLQPPCGARPTDAKISTDPATARAQGVTAADDAVDAAKALGMQPGSAFYNDIENYPQTDTTCRAAVLNHLSSWTKEQHRRRLSETP</sequence>
<feature type="chain" id="PRO_5045175010" evidence="1">
    <location>
        <begin position="34"/>
        <end position="200"/>
    </location>
</feature>
<evidence type="ECO:0000313" key="3">
    <source>
        <dbReference type="EMBL" id="MDT7847557.1"/>
    </source>
</evidence>
<dbReference type="RefSeq" id="WP_314207741.1">
    <property type="nucleotide sequence ID" value="NZ_JAVTLL010000053.1"/>
</dbReference>
<feature type="signal peptide" evidence="1">
    <location>
        <begin position="1"/>
        <end position="33"/>
    </location>
</feature>
<dbReference type="Proteomes" id="UP001257948">
    <property type="component" value="Unassembled WGS sequence"/>
</dbReference>
<dbReference type="InterPro" id="IPR017853">
    <property type="entry name" value="GH"/>
</dbReference>
<proteinExistence type="predicted"/>